<protein>
    <submittedName>
        <fullName evidence="1">Uncharacterized protein</fullName>
    </submittedName>
</protein>
<sequence>MPIRDEKTYAKMSLEDFIVATERAKKGELKLAAFRAYKAERRMLQCLAMIHDLHRKDTPCAVPKNEMLEVSQKLQKNYPEIDKMTQKALKLFDEWKNDNANYEDIVSLLKSLKYEWIKQFLSDEDLEKIQKYMASL</sequence>
<name>A0A2U9IH44_9CREN</name>
<gene>
    <name evidence="1" type="ORF">DFR85_12940</name>
</gene>
<proteinExistence type="predicted"/>
<reference evidence="1 2" key="1">
    <citation type="submission" date="2018-05" db="EMBL/GenBank/DDBJ databases">
        <title>Complete Genome Sequences of Extremely Thermoacidophilic, Metal-Mobilizing Type-Strain Members of the Archaeal Family Sulfolobaceae: Acidianus brierleyi DSM-1651T, Acidianus sulfidivorans DSM-18786T, Metallosphaera hakonensis DSM-7519T, and Metallosphaera prunae DSM-10039T.</title>
        <authorList>
            <person name="Counts J.A."/>
            <person name="Kelly R.M."/>
        </authorList>
    </citation>
    <scope>NUCLEOTIDE SEQUENCE [LARGE SCALE GENOMIC DNA]</scope>
    <source>
        <strain evidence="1 2">DSM 1651</strain>
    </source>
</reference>
<evidence type="ECO:0000313" key="2">
    <source>
        <dbReference type="Proteomes" id="UP000248044"/>
    </source>
</evidence>
<dbReference type="OrthoDB" id="41636at2157"/>
<dbReference type="RefSeq" id="WP_110271245.1">
    <property type="nucleotide sequence ID" value="NZ_CP029289.2"/>
</dbReference>
<dbReference type="Proteomes" id="UP000248044">
    <property type="component" value="Chromosome"/>
</dbReference>
<dbReference type="EMBL" id="CP029289">
    <property type="protein sequence ID" value="AWR95367.1"/>
    <property type="molecule type" value="Genomic_DNA"/>
</dbReference>
<dbReference type="KEGG" id="abri:DFR85_12940"/>
<organism evidence="1 2">
    <name type="scientific">Acidianus brierleyi</name>
    <dbReference type="NCBI Taxonomy" id="41673"/>
    <lineage>
        <taxon>Archaea</taxon>
        <taxon>Thermoproteota</taxon>
        <taxon>Thermoprotei</taxon>
        <taxon>Sulfolobales</taxon>
        <taxon>Sulfolobaceae</taxon>
        <taxon>Acidianus</taxon>
    </lineage>
</organism>
<dbReference type="AlphaFoldDB" id="A0A2U9IH44"/>
<dbReference type="GeneID" id="36833078"/>
<keyword evidence="2" id="KW-1185">Reference proteome</keyword>
<accession>A0A2U9IH44</accession>
<evidence type="ECO:0000313" key="1">
    <source>
        <dbReference type="EMBL" id="AWR95367.1"/>
    </source>
</evidence>